<sequence length="337" mass="35118">MADDRFFKKQGPFTAQHLAEIASAELRGDADLLINDVAALDQAGSDQLSFLDNRKYLETFCNSQAGLCLVHPDLADKAPMGMALLITPEPYMGYAKIASTFYPVPHVDGFISERASVAANVEIGESVRIDAGAYIGENVKIAANSWIKANAAIHDGVEIGSDCIISSNVTISHAIIGNAVTIHPGCQIGQDGFGFASGPQGHVRIPQLGRVIIQDHVNIGANCTIDRGAGPDTIIGAGTQIDNLVQIGHNVQLGMGCVIVSQAGVSGSTKVGNFVVIAGKAGIGGHLTIGDGVTVAACAGVMRNIEAGQTVGGFPAIPQKEWLRQQAMIARLTKGKK</sequence>
<dbReference type="AlphaFoldDB" id="A0A917F814"/>
<dbReference type="GO" id="GO:0009245">
    <property type="term" value="P:lipid A biosynthetic process"/>
    <property type="evidence" value="ECO:0007669"/>
    <property type="project" value="UniProtKB-UniRule"/>
</dbReference>
<keyword evidence="5 7" id="KW-0443">Lipid metabolism</keyword>
<comment type="function">
    <text evidence="7">Catalyzes the N-acylation of UDP-3-O-acylglucosamine using 3-hydroxyacyl-ACP as the acyl donor. Is involved in the biosynthesis of lipid A, a phosphorylated glycolipid that anchors the lipopolysaccharide to the outer membrane of the cell.</text>
</comment>
<dbReference type="SUPFAM" id="SSF51161">
    <property type="entry name" value="Trimeric LpxA-like enzymes"/>
    <property type="match status" value="1"/>
</dbReference>
<evidence type="ECO:0000313" key="10">
    <source>
        <dbReference type="Proteomes" id="UP000632498"/>
    </source>
</evidence>
<comment type="catalytic activity">
    <reaction evidence="7">
        <text>a UDP-3-O-[(3R)-3-hydroxyacyl]-alpha-D-glucosamine + a (3R)-hydroxyacyl-[ACP] = a UDP-2-N,3-O-bis[(3R)-3-hydroxyacyl]-alpha-D-glucosamine + holo-[ACP] + H(+)</text>
        <dbReference type="Rhea" id="RHEA:53836"/>
        <dbReference type="Rhea" id="RHEA-COMP:9685"/>
        <dbReference type="Rhea" id="RHEA-COMP:9945"/>
        <dbReference type="ChEBI" id="CHEBI:15378"/>
        <dbReference type="ChEBI" id="CHEBI:64479"/>
        <dbReference type="ChEBI" id="CHEBI:78827"/>
        <dbReference type="ChEBI" id="CHEBI:137740"/>
        <dbReference type="ChEBI" id="CHEBI:137748"/>
        <dbReference type="EC" id="2.3.1.191"/>
    </reaction>
</comment>
<dbReference type="HAMAP" id="MF_00523">
    <property type="entry name" value="LpxD"/>
    <property type="match status" value="1"/>
</dbReference>
<evidence type="ECO:0000256" key="3">
    <source>
        <dbReference type="ARBA" id="ARBA00022679"/>
    </source>
</evidence>
<reference evidence="9" key="2">
    <citation type="submission" date="2020-09" db="EMBL/GenBank/DDBJ databases">
        <authorList>
            <person name="Sun Q."/>
            <person name="Zhou Y."/>
        </authorList>
    </citation>
    <scope>NUCLEOTIDE SEQUENCE</scope>
    <source>
        <strain evidence="9">CGMCC 1.15254</strain>
    </source>
</reference>
<keyword evidence="6 7" id="KW-0012">Acyltransferase</keyword>
<evidence type="ECO:0000313" key="9">
    <source>
        <dbReference type="EMBL" id="GGF52276.1"/>
    </source>
</evidence>
<keyword evidence="4 7" id="KW-0677">Repeat</keyword>
<dbReference type="RefSeq" id="WP_188660153.1">
    <property type="nucleotide sequence ID" value="NZ_BMHV01000001.1"/>
</dbReference>
<comment type="pathway">
    <text evidence="7">Bacterial outer membrane biogenesis; LPS lipid A biosynthesis.</text>
</comment>
<dbReference type="Gene3D" id="2.160.10.10">
    <property type="entry name" value="Hexapeptide repeat proteins"/>
    <property type="match status" value="1"/>
</dbReference>
<dbReference type="Gene3D" id="3.40.1390.10">
    <property type="entry name" value="MurE/MurF, N-terminal domain"/>
    <property type="match status" value="1"/>
</dbReference>
<dbReference type="InterPro" id="IPR007691">
    <property type="entry name" value="LpxD"/>
</dbReference>
<protein>
    <recommendedName>
        <fullName evidence="7">UDP-3-O-acylglucosamine N-acyltransferase</fullName>
        <ecNumber evidence="7">2.3.1.191</ecNumber>
    </recommendedName>
</protein>
<evidence type="ECO:0000256" key="7">
    <source>
        <dbReference type="HAMAP-Rule" id="MF_00523"/>
    </source>
</evidence>
<feature type="active site" description="Proton acceptor" evidence="7">
    <location>
        <position position="249"/>
    </location>
</feature>
<evidence type="ECO:0000256" key="4">
    <source>
        <dbReference type="ARBA" id="ARBA00022737"/>
    </source>
</evidence>
<evidence type="ECO:0000256" key="1">
    <source>
        <dbReference type="ARBA" id="ARBA00022516"/>
    </source>
</evidence>
<dbReference type="GO" id="GO:0016020">
    <property type="term" value="C:membrane"/>
    <property type="evidence" value="ECO:0007669"/>
    <property type="project" value="GOC"/>
</dbReference>
<keyword evidence="1 7" id="KW-0444">Lipid biosynthesis</keyword>
<comment type="similarity">
    <text evidence="7">Belongs to the transferase hexapeptide repeat family. LpxD subfamily.</text>
</comment>
<dbReference type="InterPro" id="IPR020573">
    <property type="entry name" value="UDP_GlcNAc_AcTrfase_non-rep"/>
</dbReference>
<dbReference type="Pfam" id="PF04613">
    <property type="entry name" value="LpxD"/>
    <property type="match status" value="1"/>
</dbReference>
<comment type="caution">
    <text evidence="9">The sequence shown here is derived from an EMBL/GenBank/DDBJ whole genome shotgun (WGS) entry which is preliminary data.</text>
</comment>
<organism evidence="9 10">
    <name type="scientific">Terasakiella brassicae</name>
    <dbReference type="NCBI Taxonomy" id="1634917"/>
    <lineage>
        <taxon>Bacteria</taxon>
        <taxon>Pseudomonadati</taxon>
        <taxon>Pseudomonadota</taxon>
        <taxon>Alphaproteobacteria</taxon>
        <taxon>Rhodospirillales</taxon>
        <taxon>Terasakiellaceae</taxon>
        <taxon>Terasakiella</taxon>
    </lineage>
</organism>
<dbReference type="PANTHER" id="PTHR43378:SF2">
    <property type="entry name" value="UDP-3-O-ACYLGLUCOSAMINE N-ACYLTRANSFERASE 1, MITOCHONDRIAL-RELATED"/>
    <property type="match status" value="1"/>
</dbReference>
<proteinExistence type="inferred from homology"/>
<evidence type="ECO:0000256" key="6">
    <source>
        <dbReference type="ARBA" id="ARBA00023315"/>
    </source>
</evidence>
<dbReference type="Pfam" id="PF14602">
    <property type="entry name" value="Hexapep_2"/>
    <property type="match status" value="1"/>
</dbReference>
<evidence type="ECO:0000259" key="8">
    <source>
        <dbReference type="Pfam" id="PF04613"/>
    </source>
</evidence>
<gene>
    <name evidence="9" type="primary">lpxD2</name>
    <name evidence="7" type="synonym">lpxD</name>
    <name evidence="9" type="ORF">GCM10011332_01940</name>
</gene>
<dbReference type="PROSITE" id="PS00101">
    <property type="entry name" value="HEXAPEP_TRANSFERASES"/>
    <property type="match status" value="1"/>
</dbReference>
<dbReference type="GO" id="GO:0016410">
    <property type="term" value="F:N-acyltransferase activity"/>
    <property type="evidence" value="ECO:0007669"/>
    <property type="project" value="InterPro"/>
</dbReference>
<dbReference type="EC" id="2.3.1.191" evidence="7"/>
<dbReference type="Proteomes" id="UP000632498">
    <property type="component" value="Unassembled WGS sequence"/>
</dbReference>
<dbReference type="Pfam" id="PF00132">
    <property type="entry name" value="Hexapep"/>
    <property type="match status" value="2"/>
</dbReference>
<feature type="domain" description="UDP-3-O-[3-hydroxymyristoyl] glucosamine N-acyltransferase non-repeat region" evidence="8">
    <location>
        <begin position="31"/>
        <end position="98"/>
    </location>
</feature>
<dbReference type="InterPro" id="IPR001451">
    <property type="entry name" value="Hexapep"/>
</dbReference>
<reference evidence="9" key="1">
    <citation type="journal article" date="2014" name="Int. J. Syst. Evol. Microbiol.">
        <title>Complete genome sequence of Corynebacterium casei LMG S-19264T (=DSM 44701T), isolated from a smear-ripened cheese.</title>
        <authorList>
            <consortium name="US DOE Joint Genome Institute (JGI-PGF)"/>
            <person name="Walter F."/>
            <person name="Albersmeier A."/>
            <person name="Kalinowski J."/>
            <person name="Ruckert C."/>
        </authorList>
    </citation>
    <scope>NUCLEOTIDE SEQUENCE</scope>
    <source>
        <strain evidence="9">CGMCC 1.15254</strain>
    </source>
</reference>
<dbReference type="PANTHER" id="PTHR43378">
    <property type="entry name" value="UDP-3-O-ACYLGLUCOSAMINE N-ACYLTRANSFERASE"/>
    <property type="match status" value="1"/>
</dbReference>
<dbReference type="EMBL" id="BMHV01000001">
    <property type="protein sequence ID" value="GGF52276.1"/>
    <property type="molecule type" value="Genomic_DNA"/>
</dbReference>
<dbReference type="InterPro" id="IPR018357">
    <property type="entry name" value="Hexapep_transf_CS"/>
</dbReference>
<keyword evidence="10" id="KW-1185">Reference proteome</keyword>
<evidence type="ECO:0000256" key="5">
    <source>
        <dbReference type="ARBA" id="ARBA00023098"/>
    </source>
</evidence>
<keyword evidence="3 7" id="KW-0808">Transferase</keyword>
<comment type="subunit">
    <text evidence="7">Homotrimer.</text>
</comment>
<dbReference type="CDD" id="cd03352">
    <property type="entry name" value="LbH_LpxD"/>
    <property type="match status" value="1"/>
</dbReference>
<dbReference type="NCBIfam" id="TIGR01853">
    <property type="entry name" value="lipid_A_lpxD"/>
    <property type="match status" value="1"/>
</dbReference>
<name>A0A917F814_9PROT</name>
<keyword evidence="2 7" id="KW-0441">Lipid A biosynthesis</keyword>
<evidence type="ECO:0000256" key="2">
    <source>
        <dbReference type="ARBA" id="ARBA00022556"/>
    </source>
</evidence>
<accession>A0A917F814</accession>
<dbReference type="InterPro" id="IPR011004">
    <property type="entry name" value="Trimer_LpxA-like_sf"/>
</dbReference>
<dbReference type="GO" id="GO:0103118">
    <property type="term" value="F:UDP-3-O-[(3R)-3-hydroxyacyl]-glucosamine N-acyltransferase activity"/>
    <property type="evidence" value="ECO:0007669"/>
    <property type="project" value="UniProtKB-EC"/>
</dbReference>
<dbReference type="NCBIfam" id="NF002060">
    <property type="entry name" value="PRK00892.1"/>
    <property type="match status" value="1"/>
</dbReference>